<protein>
    <submittedName>
        <fullName evidence="1">Uncharacterized protein</fullName>
    </submittedName>
</protein>
<sequence length="174" mass="19834">MLFAINASRYRQIEDTDVSAVARCERTTRKHFRSHPLVSALVSGSKLHADTHVLSSDVLSSCRQASCRQASCRQASCRQTSCRQASCRQTSCRQTSDRERVDVLWFRGPELAALLSSAHERSSSFEKQDPMTPVFEDVRVSRRNVYVRDFAFTTSDLGVNEDKDHLLQMDFLRE</sequence>
<dbReference type="AlphaFoldDB" id="A0A6A4RXZ9"/>
<dbReference type="EMBL" id="VEVO01000021">
    <property type="protein sequence ID" value="KAF0024210.1"/>
    <property type="molecule type" value="Genomic_DNA"/>
</dbReference>
<evidence type="ECO:0000313" key="1">
    <source>
        <dbReference type="EMBL" id="KAF0024210.1"/>
    </source>
</evidence>
<accession>A0A6A4RXZ9</accession>
<reference evidence="1 2" key="1">
    <citation type="submission" date="2019-06" db="EMBL/GenBank/DDBJ databases">
        <title>Draft genomes of female and male turbot (Scophthalmus maximus).</title>
        <authorList>
            <person name="Xu H."/>
            <person name="Xu X.-W."/>
            <person name="Shao C."/>
            <person name="Chen S."/>
        </authorList>
    </citation>
    <scope>NUCLEOTIDE SEQUENCE [LARGE SCALE GENOMIC DNA]</scope>
    <source>
        <strain evidence="1">Ysfricsl-2016a</strain>
        <tissue evidence="1">Blood</tissue>
    </source>
</reference>
<name>A0A6A4RXZ9_SCOMX</name>
<organism evidence="1 2">
    <name type="scientific">Scophthalmus maximus</name>
    <name type="common">Turbot</name>
    <name type="synonym">Psetta maxima</name>
    <dbReference type="NCBI Taxonomy" id="52904"/>
    <lineage>
        <taxon>Eukaryota</taxon>
        <taxon>Metazoa</taxon>
        <taxon>Chordata</taxon>
        <taxon>Craniata</taxon>
        <taxon>Vertebrata</taxon>
        <taxon>Euteleostomi</taxon>
        <taxon>Actinopterygii</taxon>
        <taxon>Neopterygii</taxon>
        <taxon>Teleostei</taxon>
        <taxon>Neoteleostei</taxon>
        <taxon>Acanthomorphata</taxon>
        <taxon>Carangaria</taxon>
        <taxon>Pleuronectiformes</taxon>
        <taxon>Pleuronectoidei</taxon>
        <taxon>Scophthalmidae</taxon>
        <taxon>Scophthalmus</taxon>
    </lineage>
</organism>
<evidence type="ECO:0000313" key="2">
    <source>
        <dbReference type="Proteomes" id="UP000438429"/>
    </source>
</evidence>
<gene>
    <name evidence="1" type="ORF">F2P81_023012</name>
</gene>
<proteinExistence type="predicted"/>
<comment type="caution">
    <text evidence="1">The sequence shown here is derived from an EMBL/GenBank/DDBJ whole genome shotgun (WGS) entry which is preliminary data.</text>
</comment>
<dbReference type="Proteomes" id="UP000438429">
    <property type="component" value="Unassembled WGS sequence"/>
</dbReference>